<organism evidence="1">
    <name type="scientific">Anguilla anguilla</name>
    <name type="common">European freshwater eel</name>
    <name type="synonym">Muraena anguilla</name>
    <dbReference type="NCBI Taxonomy" id="7936"/>
    <lineage>
        <taxon>Eukaryota</taxon>
        <taxon>Metazoa</taxon>
        <taxon>Chordata</taxon>
        <taxon>Craniata</taxon>
        <taxon>Vertebrata</taxon>
        <taxon>Euteleostomi</taxon>
        <taxon>Actinopterygii</taxon>
        <taxon>Neopterygii</taxon>
        <taxon>Teleostei</taxon>
        <taxon>Anguilliformes</taxon>
        <taxon>Anguillidae</taxon>
        <taxon>Anguilla</taxon>
    </lineage>
</organism>
<name>A0A0E9XLJ7_ANGAN</name>
<reference evidence="1" key="2">
    <citation type="journal article" date="2015" name="Fish Shellfish Immunol.">
        <title>Early steps in the European eel (Anguilla anguilla)-Vibrio vulnificus interaction in the gills: Role of the RtxA13 toxin.</title>
        <authorList>
            <person name="Callol A."/>
            <person name="Pajuelo D."/>
            <person name="Ebbesson L."/>
            <person name="Teles M."/>
            <person name="MacKenzie S."/>
            <person name="Amaro C."/>
        </authorList>
    </citation>
    <scope>NUCLEOTIDE SEQUENCE</scope>
</reference>
<protein>
    <submittedName>
        <fullName evidence="1">Uncharacterized protein</fullName>
    </submittedName>
</protein>
<sequence length="13" mass="1474">MTLHKGLGSRFLN</sequence>
<evidence type="ECO:0000313" key="1">
    <source>
        <dbReference type="EMBL" id="JAI02716.1"/>
    </source>
</evidence>
<proteinExistence type="predicted"/>
<accession>A0A0E9XLJ7</accession>
<reference evidence="1" key="1">
    <citation type="submission" date="2014-11" db="EMBL/GenBank/DDBJ databases">
        <authorList>
            <person name="Amaro Gonzalez C."/>
        </authorList>
    </citation>
    <scope>NUCLEOTIDE SEQUENCE</scope>
</reference>
<dbReference type="EMBL" id="GBXM01005862">
    <property type="protein sequence ID" value="JAI02716.1"/>
    <property type="molecule type" value="Transcribed_RNA"/>
</dbReference>